<reference evidence="1" key="1">
    <citation type="journal article" date="2014" name="PLoS ONE">
        <title>Transcriptome-Based Identification of ABC Transporters in the Western Tarnished Plant Bug Lygus hesperus.</title>
        <authorList>
            <person name="Hull J.J."/>
            <person name="Chaney K."/>
            <person name="Geib S.M."/>
            <person name="Fabrick J.A."/>
            <person name="Brent C.S."/>
            <person name="Walsh D."/>
            <person name="Lavine L.C."/>
        </authorList>
    </citation>
    <scope>NUCLEOTIDE SEQUENCE</scope>
</reference>
<gene>
    <name evidence="1" type="ORF">CM83_3347</name>
</gene>
<dbReference type="AlphaFoldDB" id="A0A0A9WIP3"/>
<proteinExistence type="predicted"/>
<sequence>SPNDITLEPHHQIEVKICILGIERDYHIYTVRYKLYESDLFEKESSESKDLVSGDFFVCFPSLRVLDIRYEGLAKSLSKRFLWSLLQINHLNKILENLETSSGHYSNMKLPEYQESSPTFVVEILLKNNCPVTVNLQVDMKKNCPCVPKRADSISRRKFDHSCRHQDQMAASIRDPVLESGQTTILRITAEYEVTDNCIFTMTLFVSATNNRWRTSIRVEIERGIIAIDKSSLSFLHHKEFGTPLYVVRFEDTFLGDSSKYYQIIWLYNHSQMDCRYWAEWLYVNNKVFRLINEKAVGSSLL</sequence>
<protein>
    <submittedName>
        <fullName evidence="1">Uncharacterized protein</fullName>
    </submittedName>
</protein>
<name>A0A0A9WIP3_LYGHE</name>
<feature type="non-terminal residue" evidence="1">
    <location>
        <position position="1"/>
    </location>
</feature>
<dbReference type="EMBL" id="GBHO01035975">
    <property type="protein sequence ID" value="JAG07629.1"/>
    <property type="molecule type" value="Transcribed_RNA"/>
</dbReference>
<evidence type="ECO:0000313" key="1">
    <source>
        <dbReference type="EMBL" id="JAG07629.1"/>
    </source>
</evidence>
<reference evidence="1" key="2">
    <citation type="submission" date="2014-07" db="EMBL/GenBank/DDBJ databases">
        <authorList>
            <person name="Hull J."/>
        </authorList>
    </citation>
    <scope>NUCLEOTIDE SEQUENCE</scope>
</reference>
<feature type="non-terminal residue" evidence="1">
    <location>
        <position position="302"/>
    </location>
</feature>
<organism evidence="1">
    <name type="scientific">Lygus hesperus</name>
    <name type="common">Western plant bug</name>
    <dbReference type="NCBI Taxonomy" id="30085"/>
    <lineage>
        <taxon>Eukaryota</taxon>
        <taxon>Metazoa</taxon>
        <taxon>Ecdysozoa</taxon>
        <taxon>Arthropoda</taxon>
        <taxon>Hexapoda</taxon>
        <taxon>Insecta</taxon>
        <taxon>Pterygota</taxon>
        <taxon>Neoptera</taxon>
        <taxon>Paraneoptera</taxon>
        <taxon>Hemiptera</taxon>
        <taxon>Heteroptera</taxon>
        <taxon>Panheteroptera</taxon>
        <taxon>Cimicomorpha</taxon>
        <taxon>Miridae</taxon>
        <taxon>Mirini</taxon>
        <taxon>Lygus</taxon>
    </lineage>
</organism>
<accession>A0A0A9WIP3</accession>